<protein>
    <submittedName>
        <fullName evidence="2">Uncharacterized protein</fullName>
    </submittedName>
</protein>
<feature type="transmembrane region" description="Helical" evidence="1">
    <location>
        <begin position="12"/>
        <end position="33"/>
    </location>
</feature>
<accession>A0A918QXE8</accession>
<keyword evidence="1" id="KW-0812">Transmembrane</keyword>
<reference evidence="2" key="2">
    <citation type="submission" date="2020-09" db="EMBL/GenBank/DDBJ databases">
        <authorList>
            <person name="Sun Q."/>
            <person name="Kim S."/>
        </authorList>
    </citation>
    <scope>NUCLEOTIDE SEQUENCE</scope>
    <source>
        <strain evidence="2">KCTC 12710</strain>
    </source>
</reference>
<proteinExistence type="predicted"/>
<evidence type="ECO:0000313" key="2">
    <source>
        <dbReference type="EMBL" id="GGZ71379.1"/>
    </source>
</evidence>
<name>A0A918QXE8_9FLAO</name>
<dbReference type="Proteomes" id="UP000636004">
    <property type="component" value="Unassembled WGS sequence"/>
</dbReference>
<gene>
    <name evidence="2" type="ORF">GCM10007028_05830</name>
</gene>
<dbReference type="AlphaFoldDB" id="A0A918QXE8"/>
<comment type="caution">
    <text evidence="2">The sequence shown here is derived from an EMBL/GenBank/DDBJ whole genome shotgun (WGS) entry which is preliminary data.</text>
</comment>
<keyword evidence="1" id="KW-1133">Transmembrane helix</keyword>
<dbReference type="EMBL" id="BMWZ01000001">
    <property type="protein sequence ID" value="GGZ71379.1"/>
    <property type="molecule type" value="Genomic_DNA"/>
</dbReference>
<keyword evidence="1" id="KW-0472">Membrane</keyword>
<evidence type="ECO:0000256" key="1">
    <source>
        <dbReference type="SAM" id="Phobius"/>
    </source>
</evidence>
<evidence type="ECO:0000313" key="3">
    <source>
        <dbReference type="Proteomes" id="UP000636004"/>
    </source>
</evidence>
<reference evidence="2" key="1">
    <citation type="journal article" date="2014" name="Int. J. Syst. Evol. Microbiol.">
        <title>Complete genome sequence of Corynebacterium casei LMG S-19264T (=DSM 44701T), isolated from a smear-ripened cheese.</title>
        <authorList>
            <consortium name="US DOE Joint Genome Institute (JGI-PGF)"/>
            <person name="Walter F."/>
            <person name="Albersmeier A."/>
            <person name="Kalinowski J."/>
            <person name="Ruckert C."/>
        </authorList>
    </citation>
    <scope>NUCLEOTIDE SEQUENCE</scope>
    <source>
        <strain evidence="2">KCTC 12710</strain>
    </source>
</reference>
<keyword evidence="3" id="KW-1185">Reference proteome</keyword>
<organism evidence="2 3">
    <name type="scientific">Algibacter mikhailovii</name>
    <dbReference type="NCBI Taxonomy" id="425498"/>
    <lineage>
        <taxon>Bacteria</taxon>
        <taxon>Pseudomonadati</taxon>
        <taxon>Bacteroidota</taxon>
        <taxon>Flavobacteriia</taxon>
        <taxon>Flavobacteriales</taxon>
        <taxon>Flavobacteriaceae</taxon>
        <taxon>Algibacter</taxon>
    </lineage>
</organism>
<sequence>MDGLTPPNSPKYCKSCMLFAGLKAMVSIVFMLFKIRDKLNINQYKSYIVENKTEFIIKFRFNI</sequence>